<dbReference type="Proteomes" id="UP000285865">
    <property type="component" value="Unassembled WGS sequence"/>
</dbReference>
<evidence type="ECO:0000313" key="2">
    <source>
        <dbReference type="Proteomes" id="UP000285865"/>
    </source>
</evidence>
<dbReference type="RefSeq" id="WP_118257737.1">
    <property type="nucleotide sequence ID" value="NZ_QRKN01000006.1"/>
</dbReference>
<dbReference type="EMBL" id="QRKN01000006">
    <property type="protein sequence ID" value="RHI21877.1"/>
    <property type="molecule type" value="Genomic_DNA"/>
</dbReference>
<dbReference type="InterPro" id="IPR023214">
    <property type="entry name" value="HAD_sf"/>
</dbReference>
<name>A0A414ZL64_9FIRM</name>
<protein>
    <recommendedName>
        <fullName evidence="3">Glycosyl transferase</fullName>
    </recommendedName>
</protein>
<organism evidence="1 2">
    <name type="scientific">Agathobacter rectalis</name>
    <dbReference type="NCBI Taxonomy" id="39491"/>
    <lineage>
        <taxon>Bacteria</taxon>
        <taxon>Bacillati</taxon>
        <taxon>Bacillota</taxon>
        <taxon>Clostridia</taxon>
        <taxon>Lachnospirales</taxon>
        <taxon>Lachnospiraceae</taxon>
        <taxon>Agathobacter</taxon>
    </lineage>
</organism>
<dbReference type="InterPro" id="IPR036412">
    <property type="entry name" value="HAD-like_sf"/>
</dbReference>
<sequence length="650" mass="76491">MIKSKIKYFLDNIQIYKEDEKIIEQIDKHQEITFDIFDTLIKRNVPNPKDVFSVIESILGENNFRKKRVEAEIKAREKKTEVTLDEIYDEYECTNLNRETIKRAEIEYELSMCVVNIDILPIFKYACEKKRVFLVSDMYLSRAVIEEILNNAGIVGYEQLIISNELNINKHSGDLYNYVREKYELKNPLHIGNDFVSDYLMAKKQKFDALKIRTNTYRLDRKYLKVNNSDYLNAFLSNHHSLENGDYYNFGFERFGPVLYGFTKWLYEDMEKEKIDEVFFMARDGYIMKKIYDQLGCDKNIPDRYFEVSRRSLRVPRYAKFNSLEEIMGETPLLSVTNMEQILDSFGLNPLKYKEIINKYGFNLDSVLKRDNLVNEKKFVALFNEIKDDIFENAIAENDLLLEYLKQFDFSKKIAIVDIGWGGSIQSNLIQTLDENHIENDVIGYYFGLAKESKNKLGKKGYKAKGYLFDCLNSDSDHDIEISFRPLFETLFLEQSGSIMKYEHKDNVVVAKRYPYEYEIDRSLLPEALRVRDIQAGALQFARKYSLSKLSDYIGDNRELYFDYIYSTGTNPSKKDLEMYGDFLFFNNGSEAYLSKTKGMGYYIIHPKQFLKDLSAAQWKIGYLKRTLKVRLPYLKIYTLLHKIANGTED</sequence>
<gene>
    <name evidence="1" type="ORF">DW172_09450</name>
</gene>
<dbReference type="AlphaFoldDB" id="A0A414ZL64"/>
<comment type="caution">
    <text evidence="1">The sequence shown here is derived from an EMBL/GenBank/DDBJ whole genome shotgun (WGS) entry which is preliminary data.</text>
</comment>
<dbReference type="Gene3D" id="1.10.150.400">
    <property type="match status" value="1"/>
</dbReference>
<dbReference type="Gene3D" id="3.40.50.1000">
    <property type="entry name" value="HAD superfamily/HAD-like"/>
    <property type="match status" value="1"/>
</dbReference>
<evidence type="ECO:0000313" key="1">
    <source>
        <dbReference type="EMBL" id="RHI21877.1"/>
    </source>
</evidence>
<accession>A0A414ZL64</accession>
<reference evidence="1 2" key="1">
    <citation type="submission" date="2018-08" db="EMBL/GenBank/DDBJ databases">
        <title>A genome reference for cultivated species of the human gut microbiota.</title>
        <authorList>
            <person name="Zou Y."/>
            <person name="Xue W."/>
            <person name="Luo G."/>
        </authorList>
    </citation>
    <scope>NUCLEOTIDE SEQUENCE [LARGE SCALE GENOMIC DNA]</scope>
    <source>
        <strain evidence="1 2">AM16-11</strain>
    </source>
</reference>
<dbReference type="SUPFAM" id="SSF56784">
    <property type="entry name" value="HAD-like"/>
    <property type="match status" value="1"/>
</dbReference>
<evidence type="ECO:0008006" key="3">
    <source>
        <dbReference type="Google" id="ProtNLM"/>
    </source>
</evidence>
<proteinExistence type="predicted"/>